<reference evidence="3" key="2">
    <citation type="submission" date="2020-01" db="EMBL/GenBank/DDBJ databases">
        <authorList>
            <person name="Hornung B."/>
        </authorList>
    </citation>
    <scope>NUCLEOTIDE SEQUENCE</scope>
    <source>
        <strain evidence="3">PacBioINE</strain>
    </source>
</reference>
<dbReference type="Pfam" id="PF25583">
    <property type="entry name" value="WCX"/>
    <property type="match status" value="1"/>
</dbReference>
<name>A0A8S0W215_9FIRM</name>
<dbReference type="PANTHER" id="PTHR34580:SF1">
    <property type="entry name" value="PROTEIN PAFC"/>
    <property type="match status" value="1"/>
</dbReference>
<dbReference type="InterPro" id="IPR051534">
    <property type="entry name" value="CBASS_pafABC_assoc_protein"/>
</dbReference>
<evidence type="ECO:0000259" key="2">
    <source>
        <dbReference type="Pfam" id="PF25583"/>
    </source>
</evidence>
<evidence type="ECO:0000313" key="3">
    <source>
        <dbReference type="EMBL" id="CAA7600238.1"/>
    </source>
</evidence>
<sequence length="391" mass="44896">MTKVERQHRLLKLVATSPWVYTTDALASGLKSSVSSIVRDLKELEANGYSLTKNEQGQLFLQETGWDSFSGVKEATLRQLEILRFIAAHEQTAGRADIVSHFTRGYEVGEKTIERDLKDLCQRHLIDEVNGRYVLNASQLLPPIDLDTVEKGLLIDALTMQREVSARRDEAKSAAAKLQVSLRLPGGGIETVVVHGRRPIEDLRRSHYCQRLEEFARKRETVKLLYRRGREAAREVRVNPLGIVYYWALDNWYLAAQDNERPQQIKTYLLDRILLAESTGVNFSFPEGFRLEDWYRFSWGVFRQGNPVDVKIRFHDYYATVQRVREELANRKTCTLREENGHLLVEDRVDGLAELAVWLRGFGPGAEVIGPKELRDLVVNDLEKILEIYGE</sequence>
<protein>
    <submittedName>
        <fullName evidence="4">Regulatory protein DeoR</fullName>
    </submittedName>
    <submittedName>
        <fullName evidence="3">Winged helix-turn-helix DNA-binding domain protein</fullName>
    </submittedName>
</protein>
<dbReference type="PROSITE" id="PS52050">
    <property type="entry name" value="WYL"/>
    <property type="match status" value="1"/>
</dbReference>
<keyword evidence="5" id="KW-1185">Reference proteome</keyword>
<keyword evidence="3" id="KW-0238">DNA-binding</keyword>
<dbReference type="Proteomes" id="UP001071230">
    <property type="component" value="Unassembled WGS sequence"/>
</dbReference>
<dbReference type="Proteomes" id="UP000836597">
    <property type="component" value="Chromosome"/>
</dbReference>
<dbReference type="PANTHER" id="PTHR34580">
    <property type="match status" value="1"/>
</dbReference>
<reference evidence="4" key="1">
    <citation type="submission" date="2014-11" db="EMBL/GenBank/DDBJ databases">
        <authorList>
            <person name="Hornung B.V."/>
        </authorList>
    </citation>
    <scope>NUCLEOTIDE SEQUENCE</scope>
    <source>
        <strain evidence="4">INE</strain>
    </source>
</reference>
<dbReference type="SUPFAM" id="SSF46785">
    <property type="entry name" value="Winged helix' DNA-binding domain"/>
    <property type="match status" value="1"/>
</dbReference>
<dbReference type="GO" id="GO:0003677">
    <property type="term" value="F:DNA binding"/>
    <property type="evidence" value="ECO:0007669"/>
    <property type="project" value="UniProtKB-KW"/>
</dbReference>
<accession>A0A8S0W215</accession>
<gene>
    <name evidence="3" type="ORF">DEACI_0890</name>
    <name evidence="4" type="ORF">DEACI_4101</name>
</gene>
<evidence type="ECO:0000259" key="1">
    <source>
        <dbReference type="Pfam" id="PF13280"/>
    </source>
</evidence>
<dbReference type="KEGG" id="aacx:DEACI_0890"/>
<feature type="domain" description="WYL" evidence="1">
    <location>
        <begin position="209"/>
        <end position="275"/>
    </location>
</feature>
<organism evidence="3">
    <name type="scientific">Acididesulfobacillus acetoxydans</name>
    <dbReference type="NCBI Taxonomy" id="1561005"/>
    <lineage>
        <taxon>Bacteria</taxon>
        <taxon>Bacillati</taxon>
        <taxon>Bacillota</taxon>
        <taxon>Clostridia</taxon>
        <taxon>Eubacteriales</taxon>
        <taxon>Peptococcaceae</taxon>
        <taxon>Acididesulfobacillus</taxon>
    </lineage>
</organism>
<dbReference type="InterPro" id="IPR026881">
    <property type="entry name" value="WYL_dom"/>
</dbReference>
<dbReference type="RefSeq" id="WP_240983937.1">
    <property type="nucleotide sequence ID" value="NZ_CDGJ01000134.1"/>
</dbReference>
<dbReference type="InterPro" id="IPR036390">
    <property type="entry name" value="WH_DNA-bd_sf"/>
</dbReference>
<evidence type="ECO:0000313" key="5">
    <source>
        <dbReference type="Proteomes" id="UP001071230"/>
    </source>
</evidence>
<feature type="domain" description="WCX" evidence="2">
    <location>
        <begin position="307"/>
        <end position="386"/>
    </location>
</feature>
<dbReference type="EMBL" id="LR746496">
    <property type="protein sequence ID" value="CAA7600238.1"/>
    <property type="molecule type" value="Genomic_DNA"/>
</dbReference>
<dbReference type="Pfam" id="PF13280">
    <property type="entry name" value="WYL"/>
    <property type="match status" value="1"/>
</dbReference>
<dbReference type="InterPro" id="IPR057727">
    <property type="entry name" value="WCX_dom"/>
</dbReference>
<dbReference type="EMBL" id="CDGJ01000134">
    <property type="protein sequence ID" value="CEJ09616.1"/>
    <property type="molecule type" value="Genomic_DNA"/>
</dbReference>
<dbReference type="AlphaFoldDB" id="A0A8S0W215"/>
<proteinExistence type="predicted"/>
<evidence type="ECO:0000313" key="4">
    <source>
        <dbReference type="EMBL" id="CEJ09616.1"/>
    </source>
</evidence>